<sequence length="120" mass="13232">MAIDIVDIGERGLIASHNLRKREKLLFVPLSPVISADSVWTNGEAGEVMKRDDVPDWPLLAVDDDLMRSRYGVQAVPLSARKSSGVLSVGISPFLQLPHSSGAVVKKIARKIHKWYDSLE</sequence>
<dbReference type="AlphaFoldDB" id="A0A8X7VRF2"/>
<accession>A0A8X7VRF2</accession>
<evidence type="ECO:0000313" key="2">
    <source>
        <dbReference type="Proteomes" id="UP000886595"/>
    </source>
</evidence>
<protein>
    <submittedName>
        <fullName evidence="1">Uncharacterized protein</fullName>
    </submittedName>
</protein>
<proteinExistence type="predicted"/>
<evidence type="ECO:0000313" key="1">
    <source>
        <dbReference type="EMBL" id="KAG2315778.1"/>
    </source>
</evidence>
<dbReference type="EMBL" id="JAAMPC010000004">
    <property type="protein sequence ID" value="KAG2315778.1"/>
    <property type="molecule type" value="Genomic_DNA"/>
</dbReference>
<reference evidence="1 2" key="1">
    <citation type="submission" date="2020-02" db="EMBL/GenBank/DDBJ databases">
        <authorList>
            <person name="Ma Q."/>
            <person name="Huang Y."/>
            <person name="Song X."/>
            <person name="Pei D."/>
        </authorList>
    </citation>
    <scope>NUCLEOTIDE SEQUENCE [LARGE SCALE GENOMIC DNA]</scope>
    <source>
        <strain evidence="1">Sxm20200214</strain>
        <tissue evidence="1">Leaf</tissue>
    </source>
</reference>
<keyword evidence="2" id="KW-1185">Reference proteome</keyword>
<dbReference type="OrthoDB" id="1719326at2759"/>
<dbReference type="Proteomes" id="UP000886595">
    <property type="component" value="Unassembled WGS sequence"/>
</dbReference>
<gene>
    <name evidence="1" type="ORF">Bca52824_018900</name>
</gene>
<organism evidence="1 2">
    <name type="scientific">Brassica carinata</name>
    <name type="common">Ethiopian mustard</name>
    <name type="synonym">Abyssinian cabbage</name>
    <dbReference type="NCBI Taxonomy" id="52824"/>
    <lineage>
        <taxon>Eukaryota</taxon>
        <taxon>Viridiplantae</taxon>
        <taxon>Streptophyta</taxon>
        <taxon>Embryophyta</taxon>
        <taxon>Tracheophyta</taxon>
        <taxon>Spermatophyta</taxon>
        <taxon>Magnoliopsida</taxon>
        <taxon>eudicotyledons</taxon>
        <taxon>Gunneridae</taxon>
        <taxon>Pentapetalae</taxon>
        <taxon>rosids</taxon>
        <taxon>malvids</taxon>
        <taxon>Brassicales</taxon>
        <taxon>Brassicaceae</taxon>
        <taxon>Brassiceae</taxon>
        <taxon>Brassica</taxon>
    </lineage>
</organism>
<name>A0A8X7VRF2_BRACI</name>
<comment type="caution">
    <text evidence="1">The sequence shown here is derived from an EMBL/GenBank/DDBJ whole genome shotgun (WGS) entry which is preliminary data.</text>
</comment>